<keyword evidence="9 11" id="KW-0106">Calcium</keyword>
<dbReference type="AlphaFoldDB" id="A0A136IKD2"/>
<keyword evidence="15" id="KW-1185">Reference proteome</keyword>
<feature type="domain" description="Peptidase S53" evidence="13">
    <location>
        <begin position="241"/>
        <end position="677"/>
    </location>
</feature>
<dbReference type="PANTHER" id="PTHR14218:SF19">
    <property type="entry name" value="SERINE PROTEASE AORO, PUTATIVE (AFU_ORTHOLOGUE AFUA_6G10250)-RELATED"/>
    <property type="match status" value="1"/>
</dbReference>
<feature type="active site" description="Charge relay system" evidence="11">
    <location>
        <position position="595"/>
    </location>
</feature>
<keyword evidence="6 11" id="KW-0479">Metal-binding</keyword>
<feature type="active site" description="Charge relay system" evidence="11">
    <location>
        <position position="319"/>
    </location>
</feature>
<dbReference type="SUPFAM" id="SSF54897">
    <property type="entry name" value="Protease propeptides/inhibitors"/>
    <property type="match status" value="1"/>
</dbReference>
<dbReference type="InterPro" id="IPR036852">
    <property type="entry name" value="Peptidase_S8/S53_dom_sf"/>
</dbReference>
<dbReference type="PROSITE" id="PS51695">
    <property type="entry name" value="SEDOLISIN"/>
    <property type="match status" value="1"/>
</dbReference>
<dbReference type="Pfam" id="PF09286">
    <property type="entry name" value="Pro-kuma_activ"/>
    <property type="match status" value="1"/>
</dbReference>
<dbReference type="GO" id="GO:0006508">
    <property type="term" value="P:proteolysis"/>
    <property type="evidence" value="ECO:0007669"/>
    <property type="project" value="UniProtKB-KW"/>
</dbReference>
<sequence length="678" mass="73994">MSLTLLSCLVAALSGTASALPPSARHVVHEERGSVLKDWVRGARIEKTAILPVRIGLAQTNLDRGHDMLMDVTSPKSSKYSQWWSQEDLHEFFAPSTETVNTVKAWLTSSGIHGDRIVHSDNKGWLAFDATTEEVERLMLAEFHEYEHAATSNLRVGTDKYHIPEHLVEHIDLITPGIKLTPVKRSKIQKKSVMPRHSSHQIGGAGKVFEGENPFGGSPFWGHPSAEACKLPPALQNCTTNMTAPCYRKLYQLPEHPVAVPGNSLGLYEQGDFIDKPDLDKYNAVFAPHVPQGTYPIPALIDGAQYDFPPNASDYVGGEALIDVDLATSLIYPQTVTLYQVDDNIYALQDLKTTNLFNTFLDALDGSYCTYEAFGEKGNDPKIDPVYPNPAPGGYKGKLQCGVYKPTKVISASYGQAENDLPANYQKRQCNEFLKLGLMGTSVLVASGDYGVASFAGDGSKNGCLGPESTIFNPQYPSNCPYVTSVGGTMLYPSQTILDHESVMHVNLSSSAQNFSSAGGFSNIYPVPDFQKATIDQYFRKHNPPYQSYSEFNPDFKTVKGLYNRIGRAYPDVSANGASFASFLNGKVVHFYGSSLASPLFASVLTLLNQDRARVGKRSIGFVNPVLYAHPEVLNDITNGTNVGCGSDGFKAVSGWDPATGLGTPNYPKMRELFMALP</sequence>
<dbReference type="EC" id="3.4.14.10" evidence="4"/>
<dbReference type="Proteomes" id="UP000070501">
    <property type="component" value="Unassembled WGS sequence"/>
</dbReference>
<dbReference type="OrthoDB" id="409122at2759"/>
<dbReference type="GO" id="GO:0046872">
    <property type="term" value="F:metal ion binding"/>
    <property type="evidence" value="ECO:0007669"/>
    <property type="project" value="UniProtKB-UniRule"/>
</dbReference>
<keyword evidence="7 11" id="KW-0378">Hydrolase</keyword>
<keyword evidence="5 11" id="KW-0645">Protease</keyword>
<evidence type="ECO:0000313" key="15">
    <source>
        <dbReference type="Proteomes" id="UP000070501"/>
    </source>
</evidence>
<name>A0A136IKD2_9PEZI</name>
<feature type="active site" description="Charge relay system" evidence="11">
    <location>
        <position position="323"/>
    </location>
</feature>
<dbReference type="EMBL" id="KQ964282">
    <property type="protein sequence ID" value="KXJ85420.1"/>
    <property type="molecule type" value="Genomic_DNA"/>
</dbReference>
<accession>A0A136IKD2</accession>
<evidence type="ECO:0000256" key="11">
    <source>
        <dbReference type="PROSITE-ProRule" id="PRU01032"/>
    </source>
</evidence>
<evidence type="ECO:0000259" key="13">
    <source>
        <dbReference type="PROSITE" id="PS51695"/>
    </source>
</evidence>
<comment type="catalytic activity">
    <reaction evidence="1">
        <text>Release of an N-terminal tripeptide from a polypeptide.</text>
        <dbReference type="EC" id="3.4.14.10"/>
    </reaction>
</comment>
<feature type="binding site" evidence="11">
    <location>
        <position position="655"/>
    </location>
    <ligand>
        <name>Ca(2+)</name>
        <dbReference type="ChEBI" id="CHEBI:29108"/>
    </ligand>
</feature>
<keyword evidence="12" id="KW-0732">Signal</keyword>
<dbReference type="CDD" id="cd11377">
    <property type="entry name" value="Pro-peptidase_S53"/>
    <property type="match status" value="1"/>
</dbReference>
<evidence type="ECO:0000256" key="6">
    <source>
        <dbReference type="ARBA" id="ARBA00022723"/>
    </source>
</evidence>
<feature type="binding site" evidence="11">
    <location>
        <position position="657"/>
    </location>
    <ligand>
        <name>Ca(2+)</name>
        <dbReference type="ChEBI" id="CHEBI:29108"/>
    </ligand>
</feature>
<dbReference type="PANTHER" id="PTHR14218">
    <property type="entry name" value="PROTEASE S8 TRIPEPTIDYL PEPTIDASE I CLN2"/>
    <property type="match status" value="1"/>
</dbReference>
<comment type="subcellular location">
    <subcellularLocation>
        <location evidence="3">Secreted</location>
        <location evidence="3">Extracellular space</location>
    </subcellularLocation>
</comment>
<keyword evidence="8 11" id="KW-0720">Serine protease</keyword>
<gene>
    <name evidence="14" type="ORF">Micbo1qcDRAFT_237484</name>
</gene>
<evidence type="ECO:0000256" key="10">
    <source>
        <dbReference type="ARBA" id="ARBA00023145"/>
    </source>
</evidence>
<dbReference type="Gene3D" id="3.40.50.200">
    <property type="entry name" value="Peptidase S8/S53 domain"/>
    <property type="match status" value="1"/>
</dbReference>
<feature type="binding site" evidence="11">
    <location>
        <position position="636"/>
    </location>
    <ligand>
        <name>Ca(2+)</name>
        <dbReference type="ChEBI" id="CHEBI:29108"/>
    </ligand>
</feature>
<evidence type="ECO:0000313" key="14">
    <source>
        <dbReference type="EMBL" id="KXJ85420.1"/>
    </source>
</evidence>
<evidence type="ECO:0000256" key="1">
    <source>
        <dbReference type="ARBA" id="ARBA00001910"/>
    </source>
</evidence>
<evidence type="ECO:0000256" key="8">
    <source>
        <dbReference type="ARBA" id="ARBA00022825"/>
    </source>
</evidence>
<dbReference type="InterPro" id="IPR050819">
    <property type="entry name" value="Tripeptidyl-peptidase_I"/>
</dbReference>
<comment type="cofactor">
    <cofactor evidence="11">
        <name>Ca(2+)</name>
        <dbReference type="ChEBI" id="CHEBI:29108"/>
    </cofactor>
    <text evidence="11">Binds 1 Ca(2+) ion per subunit.</text>
</comment>
<comment type="function">
    <text evidence="2">Secreted tripeptidyl-peptidase which degrades proteins at acidic pHs and is involved in virulence.</text>
</comment>
<evidence type="ECO:0000256" key="3">
    <source>
        <dbReference type="ARBA" id="ARBA00004239"/>
    </source>
</evidence>
<dbReference type="InParanoid" id="A0A136IKD2"/>
<evidence type="ECO:0000256" key="5">
    <source>
        <dbReference type="ARBA" id="ARBA00022670"/>
    </source>
</evidence>
<dbReference type="GO" id="GO:0004252">
    <property type="term" value="F:serine-type endopeptidase activity"/>
    <property type="evidence" value="ECO:0007669"/>
    <property type="project" value="UniProtKB-UniRule"/>
</dbReference>
<dbReference type="CDD" id="cd04056">
    <property type="entry name" value="Peptidases_S53"/>
    <property type="match status" value="1"/>
</dbReference>
<evidence type="ECO:0000256" key="2">
    <source>
        <dbReference type="ARBA" id="ARBA00002451"/>
    </source>
</evidence>
<feature type="signal peptide" evidence="12">
    <location>
        <begin position="1"/>
        <end position="19"/>
    </location>
</feature>
<evidence type="ECO:0000256" key="7">
    <source>
        <dbReference type="ARBA" id="ARBA00022801"/>
    </source>
</evidence>
<reference evidence="15" key="1">
    <citation type="submission" date="2016-02" db="EMBL/GenBank/DDBJ databases">
        <title>Draft genome sequence of Microdochium bolleyi, a fungal endophyte of beachgrass.</title>
        <authorList>
            <consortium name="DOE Joint Genome Institute"/>
            <person name="David A.S."/>
            <person name="May G."/>
            <person name="Haridas S."/>
            <person name="Lim J."/>
            <person name="Wang M."/>
            <person name="Labutti K."/>
            <person name="Lipzen A."/>
            <person name="Barry K."/>
            <person name="Grigoriev I.V."/>
        </authorList>
    </citation>
    <scope>NUCLEOTIDE SEQUENCE [LARGE SCALE GENOMIC DNA]</scope>
    <source>
        <strain evidence="15">J235TASD1</strain>
    </source>
</reference>
<dbReference type="InterPro" id="IPR015366">
    <property type="entry name" value="S53_propep"/>
</dbReference>
<dbReference type="GO" id="GO:0008240">
    <property type="term" value="F:tripeptidyl-peptidase activity"/>
    <property type="evidence" value="ECO:0007669"/>
    <property type="project" value="UniProtKB-EC"/>
</dbReference>
<evidence type="ECO:0000256" key="12">
    <source>
        <dbReference type="SAM" id="SignalP"/>
    </source>
</evidence>
<organism evidence="14 15">
    <name type="scientific">Microdochium bolleyi</name>
    <dbReference type="NCBI Taxonomy" id="196109"/>
    <lineage>
        <taxon>Eukaryota</taxon>
        <taxon>Fungi</taxon>
        <taxon>Dikarya</taxon>
        <taxon>Ascomycota</taxon>
        <taxon>Pezizomycotina</taxon>
        <taxon>Sordariomycetes</taxon>
        <taxon>Xylariomycetidae</taxon>
        <taxon>Xylariales</taxon>
        <taxon>Microdochiaceae</taxon>
        <taxon>Microdochium</taxon>
    </lineage>
</organism>
<proteinExistence type="predicted"/>
<keyword evidence="10" id="KW-0865">Zymogen</keyword>
<evidence type="ECO:0000256" key="9">
    <source>
        <dbReference type="ARBA" id="ARBA00022837"/>
    </source>
</evidence>
<dbReference type="SMART" id="SM00944">
    <property type="entry name" value="Pro-kuma_activ"/>
    <property type="match status" value="1"/>
</dbReference>
<dbReference type="STRING" id="196109.A0A136IKD2"/>
<dbReference type="Pfam" id="PF00082">
    <property type="entry name" value="Peptidase_S8"/>
    <property type="match status" value="1"/>
</dbReference>
<dbReference type="InterPro" id="IPR030400">
    <property type="entry name" value="Sedolisin_dom"/>
</dbReference>
<dbReference type="SUPFAM" id="SSF52743">
    <property type="entry name" value="Subtilisin-like"/>
    <property type="match status" value="1"/>
</dbReference>
<dbReference type="GO" id="GO:0005576">
    <property type="term" value="C:extracellular region"/>
    <property type="evidence" value="ECO:0007669"/>
    <property type="project" value="UniProtKB-SubCell"/>
</dbReference>
<evidence type="ECO:0000256" key="4">
    <source>
        <dbReference type="ARBA" id="ARBA00012462"/>
    </source>
</evidence>
<feature type="chain" id="PRO_5007292740" description="tripeptidyl-peptidase II" evidence="12">
    <location>
        <begin position="20"/>
        <end position="678"/>
    </location>
</feature>
<protein>
    <recommendedName>
        <fullName evidence="4">tripeptidyl-peptidase II</fullName>
        <ecNumber evidence="4">3.4.14.10</ecNumber>
    </recommendedName>
</protein>
<feature type="binding site" evidence="11">
    <location>
        <position position="637"/>
    </location>
    <ligand>
        <name>Ca(2+)</name>
        <dbReference type="ChEBI" id="CHEBI:29108"/>
    </ligand>
</feature>
<dbReference type="InterPro" id="IPR000209">
    <property type="entry name" value="Peptidase_S8/S53_dom"/>
</dbReference>